<keyword evidence="3" id="KW-0804">Transcription</keyword>
<gene>
    <name evidence="6" type="ORF">LWC34_56045</name>
</gene>
<dbReference type="InterPro" id="IPR001647">
    <property type="entry name" value="HTH_TetR"/>
</dbReference>
<dbReference type="InterPro" id="IPR009057">
    <property type="entry name" value="Homeodomain-like_sf"/>
</dbReference>
<feature type="DNA-binding region" description="H-T-H motif" evidence="4">
    <location>
        <begin position="18"/>
        <end position="37"/>
    </location>
</feature>
<dbReference type="PANTHER" id="PTHR30055">
    <property type="entry name" value="HTH-TYPE TRANSCRIPTIONAL REGULATOR RUTR"/>
    <property type="match status" value="1"/>
</dbReference>
<keyword evidence="2 4" id="KW-0238">DNA-binding</keyword>
<protein>
    <submittedName>
        <fullName evidence="6">TetR family transcriptional regulator</fullName>
    </submittedName>
</protein>
<reference evidence="6 7" key="1">
    <citation type="submission" date="2021-12" db="EMBL/GenBank/DDBJ databases">
        <title>Genome sequence of Kibdelosporangium philippinense ATCC 49844.</title>
        <authorList>
            <person name="Fedorov E.A."/>
            <person name="Omeragic M."/>
            <person name="Shalygina K.F."/>
            <person name="Maclea K.S."/>
        </authorList>
    </citation>
    <scope>NUCLEOTIDE SEQUENCE [LARGE SCALE GENOMIC DNA]</scope>
    <source>
        <strain evidence="6 7">ATCC 49844</strain>
    </source>
</reference>
<organism evidence="6 7">
    <name type="scientific">Kibdelosporangium philippinense</name>
    <dbReference type="NCBI Taxonomy" id="211113"/>
    <lineage>
        <taxon>Bacteria</taxon>
        <taxon>Bacillati</taxon>
        <taxon>Actinomycetota</taxon>
        <taxon>Actinomycetes</taxon>
        <taxon>Pseudonocardiales</taxon>
        <taxon>Pseudonocardiaceae</taxon>
        <taxon>Kibdelosporangium</taxon>
    </lineage>
</organism>
<dbReference type="InterPro" id="IPR025722">
    <property type="entry name" value="TetR"/>
</dbReference>
<accession>A0ABS8ZWP9</accession>
<dbReference type="EMBL" id="JAJVCN010000005">
    <property type="protein sequence ID" value="MCE7012067.1"/>
    <property type="molecule type" value="Genomic_DNA"/>
</dbReference>
<evidence type="ECO:0000256" key="3">
    <source>
        <dbReference type="ARBA" id="ARBA00023163"/>
    </source>
</evidence>
<evidence type="ECO:0000256" key="4">
    <source>
        <dbReference type="PROSITE-ProRule" id="PRU00335"/>
    </source>
</evidence>
<keyword evidence="1" id="KW-0805">Transcription regulation</keyword>
<dbReference type="Pfam" id="PF00440">
    <property type="entry name" value="TetR_N"/>
    <property type="match status" value="1"/>
</dbReference>
<dbReference type="PANTHER" id="PTHR30055:SF234">
    <property type="entry name" value="HTH-TYPE TRANSCRIPTIONAL REGULATOR BETI"/>
    <property type="match status" value="1"/>
</dbReference>
<feature type="domain" description="HTH tetR-type" evidence="5">
    <location>
        <begin position="1"/>
        <end position="55"/>
    </location>
</feature>
<dbReference type="RefSeq" id="WP_233734994.1">
    <property type="nucleotide sequence ID" value="NZ_JAJVCN010000005.1"/>
</dbReference>
<comment type="caution">
    <text evidence="6">The sequence shown here is derived from an EMBL/GenBank/DDBJ whole genome shotgun (WGS) entry which is preliminary data.</text>
</comment>
<name>A0ABS8ZWP9_9PSEU</name>
<dbReference type="SUPFAM" id="SSF46689">
    <property type="entry name" value="Homeodomain-like"/>
    <property type="match status" value="1"/>
</dbReference>
<dbReference type="Pfam" id="PF13972">
    <property type="entry name" value="TetR"/>
    <property type="match status" value="1"/>
</dbReference>
<dbReference type="PROSITE" id="PS50977">
    <property type="entry name" value="HTH_TETR_2"/>
    <property type="match status" value="1"/>
</dbReference>
<evidence type="ECO:0000313" key="7">
    <source>
        <dbReference type="Proteomes" id="UP001521150"/>
    </source>
</evidence>
<dbReference type="Proteomes" id="UP001521150">
    <property type="component" value="Unassembled WGS sequence"/>
</dbReference>
<dbReference type="InterPro" id="IPR050109">
    <property type="entry name" value="HTH-type_TetR-like_transc_reg"/>
</dbReference>
<evidence type="ECO:0000259" key="5">
    <source>
        <dbReference type="PROSITE" id="PS50977"/>
    </source>
</evidence>
<proteinExistence type="predicted"/>
<evidence type="ECO:0000256" key="2">
    <source>
        <dbReference type="ARBA" id="ARBA00023125"/>
    </source>
</evidence>
<keyword evidence="7" id="KW-1185">Reference proteome</keyword>
<dbReference type="Gene3D" id="1.10.357.10">
    <property type="entry name" value="Tetracycline Repressor, domain 2"/>
    <property type="match status" value="1"/>
</dbReference>
<sequence length="198" mass="23223">MLKAAIELFNRTSTADVSVEDIAVAARMTPVELSAHFRDKPAIIRALFDQYISSLDGLWRPEKDPRKNVAKMTKNLVLLDKERWEYRFIHRELPLLVRADARFKAIYDALYSRRISEIRVFIQQLVLQDLMRVPRLPRTIEDLITTFWLVADGWHTFLEVTGDPYDPVQMARINDMLMVVIDPYLTDEGRELFEKLTQ</sequence>
<evidence type="ECO:0000256" key="1">
    <source>
        <dbReference type="ARBA" id="ARBA00023015"/>
    </source>
</evidence>
<evidence type="ECO:0000313" key="6">
    <source>
        <dbReference type="EMBL" id="MCE7012067.1"/>
    </source>
</evidence>